<accession>A0A9E7A0I3</accession>
<gene>
    <name evidence="3" type="ORF">MQE35_05020</name>
</gene>
<dbReference type="Gene3D" id="3.30.530.20">
    <property type="match status" value="1"/>
</dbReference>
<dbReference type="KEGG" id="fbm:MQE35_05020"/>
<evidence type="ECO:0000313" key="3">
    <source>
        <dbReference type="EMBL" id="UOB18652.1"/>
    </source>
</evidence>
<dbReference type="SUPFAM" id="SSF55961">
    <property type="entry name" value="Bet v1-like"/>
    <property type="match status" value="1"/>
</dbReference>
<evidence type="ECO:0000313" key="4">
    <source>
        <dbReference type="Proteomes" id="UP000831290"/>
    </source>
</evidence>
<feature type="domain" description="Activator of Hsp90 ATPase homologue 1/2-like C-terminal" evidence="2">
    <location>
        <begin position="58"/>
        <end position="203"/>
    </location>
</feature>
<dbReference type="CDD" id="cd07814">
    <property type="entry name" value="SRPBCC_CalC_Aha1-like"/>
    <property type="match status" value="1"/>
</dbReference>
<protein>
    <submittedName>
        <fullName evidence="3">SRPBCC domain-containing protein</fullName>
    </submittedName>
</protein>
<sequence>MRKTLGILILTIVSLSACKNKEYKNSGQNNENIKMETKEIENLENTFIISHTFETDKKTLFNMWIDPETYTSWMGPTGAEMSFLNSDIKENGTALWQMTTPDQLTKYGKLHYKTINPNEQLVYVQNFSDKDGNFIKAPFSETYPDSLLLTANFVQEAENKVKMTIKWEIFGESTEIERKTFNEMKPYMVKGWNESFEKIEKLLNTKK</sequence>
<dbReference type="Pfam" id="PF08327">
    <property type="entry name" value="AHSA1"/>
    <property type="match status" value="1"/>
</dbReference>
<organism evidence="3 4">
    <name type="scientific">Abyssalbus ytuae</name>
    <dbReference type="NCBI Taxonomy" id="2926907"/>
    <lineage>
        <taxon>Bacteria</taxon>
        <taxon>Pseudomonadati</taxon>
        <taxon>Bacteroidota</taxon>
        <taxon>Flavobacteriia</taxon>
        <taxon>Flavobacteriales</taxon>
        <taxon>Flavobacteriaceae</taxon>
        <taxon>Abyssalbus</taxon>
    </lineage>
</organism>
<dbReference type="AlphaFoldDB" id="A0A9E7A0I3"/>
<dbReference type="PROSITE" id="PS51257">
    <property type="entry name" value="PROKAR_LIPOPROTEIN"/>
    <property type="match status" value="1"/>
</dbReference>
<dbReference type="InterPro" id="IPR023393">
    <property type="entry name" value="START-like_dom_sf"/>
</dbReference>
<proteinExistence type="inferred from homology"/>
<dbReference type="Proteomes" id="UP000831290">
    <property type="component" value="Chromosome"/>
</dbReference>
<dbReference type="InterPro" id="IPR013538">
    <property type="entry name" value="ASHA1/2-like_C"/>
</dbReference>
<keyword evidence="4" id="KW-1185">Reference proteome</keyword>
<comment type="similarity">
    <text evidence="1">Belongs to the AHA1 family.</text>
</comment>
<dbReference type="RefSeq" id="WP_255845269.1">
    <property type="nucleotide sequence ID" value="NZ_CP094358.1"/>
</dbReference>
<reference evidence="3" key="1">
    <citation type="submission" date="2022-03" db="EMBL/GenBank/DDBJ databases">
        <title>Description of Abyssus ytuae gen. nov., sp. nov., a novel member of the family Flavobacteriaceae isolated from the sediment of Mariana Trench.</title>
        <authorList>
            <person name="Zhang J."/>
            <person name="Xu X."/>
        </authorList>
    </citation>
    <scope>NUCLEOTIDE SEQUENCE</scope>
    <source>
        <strain evidence="3">MT3330</strain>
    </source>
</reference>
<dbReference type="EMBL" id="CP094358">
    <property type="protein sequence ID" value="UOB18652.1"/>
    <property type="molecule type" value="Genomic_DNA"/>
</dbReference>
<evidence type="ECO:0000259" key="2">
    <source>
        <dbReference type="Pfam" id="PF08327"/>
    </source>
</evidence>
<name>A0A9E7A0I3_9FLAO</name>
<evidence type="ECO:0000256" key="1">
    <source>
        <dbReference type="ARBA" id="ARBA00006817"/>
    </source>
</evidence>